<evidence type="ECO:0000313" key="3">
    <source>
        <dbReference type="EMBL" id="BAI39826.1"/>
    </source>
</evidence>
<evidence type="ECO:0000256" key="1">
    <source>
        <dbReference type="SAM" id="MobiDB-lite"/>
    </source>
</evidence>
<feature type="region of interest" description="Disordered" evidence="1">
    <location>
        <begin position="32"/>
        <end position="51"/>
    </location>
</feature>
<dbReference type="EMBL" id="AP009087">
    <property type="protein sequence ID" value="BAI39826.1"/>
    <property type="molecule type" value="Genomic_DNA"/>
</dbReference>
<dbReference type="EMBL" id="AP009086">
    <property type="protein sequence ID" value="BAI39799.1"/>
    <property type="molecule type" value="Genomic_DNA"/>
</dbReference>
<organism evidence="2">
    <name type="scientific">Oryza sativa subsp. indica</name>
    <name type="common">Rice</name>
    <dbReference type="NCBI Taxonomy" id="39946"/>
    <lineage>
        <taxon>Eukaryota</taxon>
        <taxon>Viridiplantae</taxon>
        <taxon>Streptophyta</taxon>
        <taxon>Embryophyta</taxon>
        <taxon>Tracheophyta</taxon>
        <taxon>Spermatophyta</taxon>
        <taxon>Magnoliopsida</taxon>
        <taxon>Liliopsida</taxon>
        <taxon>Poales</taxon>
        <taxon>Poaceae</taxon>
        <taxon>BOP clade</taxon>
        <taxon>Oryzoideae</taxon>
        <taxon>Oryzeae</taxon>
        <taxon>Oryzinae</taxon>
        <taxon>Oryza</taxon>
        <taxon>Oryza sativa</taxon>
    </lineage>
</organism>
<reference evidence="2" key="1">
    <citation type="journal article" date="2009" name="Plant J.">
        <title>Comparative analysis of complete orthologous centromeres from two subspecies of rice reveals rapid variation of centromere organization and structure.</title>
        <authorList>
            <person name="Wu J."/>
            <person name="Fujisawa M."/>
            <person name="Tian Z."/>
            <person name="Yamagata H."/>
            <person name="Kamiya K."/>
            <person name="Shibata M."/>
            <person name="Hosokawa S."/>
            <person name="Ito Y."/>
            <person name="Hamada M."/>
            <person name="Katagiri S."/>
            <person name="Kurita K."/>
            <person name="Yamamoto M."/>
            <person name="Kikuta A."/>
            <person name="Machita K."/>
            <person name="Karasawa W."/>
            <person name="Kanamori H."/>
            <person name="Namiki N."/>
            <person name="Mizuno H."/>
            <person name="Ma J."/>
            <person name="Sasaki T."/>
            <person name="Matsumoto T."/>
        </authorList>
    </citation>
    <scope>NUCLEOTIDE SEQUENCE</scope>
</reference>
<protein>
    <submittedName>
        <fullName evidence="2">Uncharacterized protein K0098G01.1</fullName>
    </submittedName>
    <submittedName>
        <fullName evidence="3">Uncharacterized protein K0110D12.26</fullName>
    </submittedName>
</protein>
<accession>C8TF77</accession>
<name>C8TF77_ORYSI</name>
<gene>
    <name evidence="2" type="primary">K0098G01.1</name>
    <name evidence="3" type="synonym">K0110D12.26</name>
</gene>
<dbReference type="AlphaFoldDB" id="C8TF77"/>
<proteinExistence type="predicted"/>
<evidence type="ECO:0000313" key="2">
    <source>
        <dbReference type="EMBL" id="BAI39799.1"/>
    </source>
</evidence>
<sequence>MDGMNAVDAPSPLANVVPCMYEHHHLHAVENEPALPSSRLGTTIEDVPNNL</sequence>